<evidence type="ECO:0000256" key="6">
    <source>
        <dbReference type="ARBA" id="ARBA00022857"/>
    </source>
</evidence>
<evidence type="ECO:0000313" key="12">
    <source>
        <dbReference type="Proteomes" id="UP000542358"/>
    </source>
</evidence>
<comment type="caution">
    <text evidence="11">The sequence shown here is derived from an EMBL/GenBank/DDBJ whole genome shotgun (WGS) entry which is preliminary data.</text>
</comment>
<feature type="non-terminal residue" evidence="11">
    <location>
        <position position="1"/>
    </location>
</feature>
<evidence type="ECO:0000256" key="3">
    <source>
        <dbReference type="ARBA" id="ARBA00022679"/>
    </source>
</evidence>
<reference evidence="11 12" key="1">
    <citation type="submission" date="2019-09" db="EMBL/GenBank/DDBJ databases">
        <title>Bird 10,000 Genomes (B10K) Project - Family phase.</title>
        <authorList>
            <person name="Zhang G."/>
        </authorList>
    </citation>
    <scope>NUCLEOTIDE SEQUENCE [LARGE SCALE GENOMIC DNA]</scope>
    <source>
        <strain evidence="11">B10K-DU-029-42</strain>
        <tissue evidence="11">Muscle</tissue>
    </source>
</reference>
<keyword evidence="8" id="KW-1015">Disulfide bond</keyword>
<dbReference type="PANTHER" id="PTHR10339:SF19">
    <property type="entry name" value="GPI-LINKED NAD(P)(+)--ARGININE ADP-RIBOSYLTRANSFERASE 1"/>
    <property type="match status" value="1"/>
</dbReference>
<dbReference type="GO" id="GO:0046677">
    <property type="term" value="P:response to antibiotic"/>
    <property type="evidence" value="ECO:0007669"/>
    <property type="project" value="UniProtKB-ARBA"/>
</dbReference>
<protein>
    <recommendedName>
        <fullName evidence="10">NAD(P)(+)--arginine ADP-ribosyltransferase</fullName>
        <ecNumber evidence="10">2.4.2.31</ecNumber>
    </recommendedName>
    <alternativeName>
        <fullName evidence="10">Mono(ADP-ribosyl)transferase</fullName>
    </alternativeName>
</protein>
<dbReference type="GO" id="GO:0003950">
    <property type="term" value="F:NAD+ poly-ADP-ribosyltransferase activity"/>
    <property type="evidence" value="ECO:0007669"/>
    <property type="project" value="TreeGrafter"/>
</dbReference>
<keyword evidence="4" id="KW-0548">Nucleotidyltransferase</keyword>
<dbReference type="InterPro" id="IPR050999">
    <property type="entry name" value="ADP-ribosyltransferase_ARG"/>
</dbReference>
<keyword evidence="5 10" id="KW-0732">Signal</keyword>
<dbReference type="EC" id="2.4.2.31" evidence="10"/>
<comment type="catalytic activity">
    <reaction evidence="9 10">
        <text>L-arginyl-[protein] + NAD(+) = N(omega)-(ADP-D-ribosyl)-L-arginyl-[protein] + nicotinamide + H(+)</text>
        <dbReference type="Rhea" id="RHEA:19149"/>
        <dbReference type="Rhea" id="RHEA-COMP:10532"/>
        <dbReference type="Rhea" id="RHEA-COMP:15087"/>
        <dbReference type="ChEBI" id="CHEBI:15378"/>
        <dbReference type="ChEBI" id="CHEBI:17154"/>
        <dbReference type="ChEBI" id="CHEBI:29965"/>
        <dbReference type="ChEBI" id="CHEBI:57540"/>
        <dbReference type="ChEBI" id="CHEBI:142554"/>
        <dbReference type="EC" id="2.4.2.31"/>
    </reaction>
</comment>
<dbReference type="Pfam" id="PF01129">
    <property type="entry name" value="ART"/>
    <property type="match status" value="1"/>
</dbReference>
<name>A0A7K6JYT5_9PASE</name>
<dbReference type="Gene3D" id="3.90.176.10">
    <property type="entry name" value="Toxin ADP-ribosyltransferase, Chain A, domain 1"/>
    <property type="match status" value="1"/>
</dbReference>
<keyword evidence="3 10" id="KW-0808">Transferase</keyword>
<organism evidence="11 12">
    <name type="scientific">Oreocharis arfaki</name>
    <name type="common">tit berrypecker</name>
    <dbReference type="NCBI Taxonomy" id="979223"/>
    <lineage>
        <taxon>Eukaryota</taxon>
        <taxon>Metazoa</taxon>
        <taxon>Chordata</taxon>
        <taxon>Craniata</taxon>
        <taxon>Vertebrata</taxon>
        <taxon>Euteleostomi</taxon>
        <taxon>Archelosauria</taxon>
        <taxon>Archosauria</taxon>
        <taxon>Dinosauria</taxon>
        <taxon>Saurischia</taxon>
        <taxon>Theropoda</taxon>
        <taxon>Coelurosauria</taxon>
        <taxon>Aves</taxon>
        <taxon>Neognathae</taxon>
        <taxon>Neoaves</taxon>
        <taxon>Telluraves</taxon>
        <taxon>Australaves</taxon>
        <taxon>Passeriformes</taxon>
        <taxon>Passeroidea</taxon>
        <taxon>Paramythiidae</taxon>
        <taxon>Oreocharis</taxon>
    </lineage>
</organism>
<evidence type="ECO:0000256" key="4">
    <source>
        <dbReference type="ARBA" id="ARBA00022695"/>
    </source>
</evidence>
<dbReference type="PANTHER" id="PTHR10339">
    <property type="entry name" value="ADP-RIBOSYLTRANSFERASE"/>
    <property type="match status" value="1"/>
</dbReference>
<dbReference type="FunFam" id="3.90.176.10:FF:000001">
    <property type="entry name" value="NAD(P)(+)--arginine ADP-ribosyltransferase"/>
    <property type="match status" value="1"/>
</dbReference>
<dbReference type="PROSITE" id="PS01291">
    <property type="entry name" value="ART"/>
    <property type="match status" value="1"/>
</dbReference>
<accession>A0A7K6JYT5</accession>
<dbReference type="PROSITE" id="PS51996">
    <property type="entry name" value="TR_MART"/>
    <property type="match status" value="1"/>
</dbReference>
<keyword evidence="7 10" id="KW-0520">NAD</keyword>
<evidence type="ECO:0000256" key="5">
    <source>
        <dbReference type="ARBA" id="ARBA00022729"/>
    </source>
</evidence>
<evidence type="ECO:0000256" key="8">
    <source>
        <dbReference type="ARBA" id="ARBA00023157"/>
    </source>
</evidence>
<dbReference type="GO" id="GO:0106274">
    <property type="term" value="F:NAD+-protein-arginine ADP-ribosyltransferase activity"/>
    <property type="evidence" value="ECO:0007669"/>
    <property type="project" value="UniProtKB-EC"/>
</dbReference>
<evidence type="ECO:0000256" key="10">
    <source>
        <dbReference type="RuleBase" id="RU361228"/>
    </source>
</evidence>
<dbReference type="PRINTS" id="PR00970">
    <property type="entry name" value="RIBTRNSFRASE"/>
</dbReference>
<evidence type="ECO:0000313" key="11">
    <source>
        <dbReference type="EMBL" id="NWW05511.1"/>
    </source>
</evidence>
<keyword evidence="12" id="KW-1185">Reference proteome</keyword>
<dbReference type="GO" id="GO:0005615">
    <property type="term" value="C:extracellular space"/>
    <property type="evidence" value="ECO:0007669"/>
    <property type="project" value="UniProtKB-ARBA"/>
</dbReference>
<dbReference type="GO" id="GO:0016779">
    <property type="term" value="F:nucleotidyltransferase activity"/>
    <property type="evidence" value="ECO:0007669"/>
    <property type="project" value="UniProtKB-KW"/>
</dbReference>
<dbReference type="Proteomes" id="UP000542358">
    <property type="component" value="Unassembled WGS sequence"/>
</dbReference>
<evidence type="ECO:0000256" key="1">
    <source>
        <dbReference type="ARBA" id="ARBA00009558"/>
    </source>
</evidence>
<dbReference type="EMBL" id="VZRR01004917">
    <property type="protein sequence ID" value="NWW05511.1"/>
    <property type="molecule type" value="Genomic_DNA"/>
</dbReference>
<evidence type="ECO:0000256" key="2">
    <source>
        <dbReference type="ARBA" id="ARBA00022676"/>
    </source>
</evidence>
<dbReference type="GO" id="GO:0044194">
    <property type="term" value="C:cytolytic granule"/>
    <property type="evidence" value="ECO:0007669"/>
    <property type="project" value="UniProtKB-ARBA"/>
</dbReference>
<feature type="chain" id="PRO_5029949577" description="NAD(P)(+)--arginine ADP-ribosyltransferase" evidence="10">
    <location>
        <begin position="29"/>
        <end position="286"/>
    </location>
</feature>
<dbReference type="SUPFAM" id="SSF56399">
    <property type="entry name" value="ADP-ribosylation"/>
    <property type="match status" value="1"/>
</dbReference>
<sequence length="286" mass="31190">PVASPAMDPLPLTLALLAMTAMTTMTAATAVPPGATSATPLVVPLDMAPDAFDDQYRGCGRAMAKALPALNRSELQRSGHFAEAWALAAAEWRVRTSPRSPLSPAQAIALLAYTAPVPLHRAFNVAVRAAGRSRQEYRDNFHFKALHFLLTGALAALRDAQGQRCHRVFRGVRGVRFEARRGRTVRFGHFASASLRNESSWSFGTDAAFQVRTCQGAAIREFSFFPHEDEVLIPPFETFEVTHVANATKDGDKAQIRLRSTGTHSNYNCEWLRGDATEGDIPWGSG</sequence>
<keyword evidence="6 10" id="KW-0521">NADP</keyword>
<feature type="non-terminal residue" evidence="11">
    <location>
        <position position="286"/>
    </location>
</feature>
<evidence type="ECO:0000256" key="9">
    <source>
        <dbReference type="ARBA" id="ARBA00047597"/>
    </source>
</evidence>
<keyword evidence="2 10" id="KW-0328">Glycosyltransferase</keyword>
<proteinExistence type="inferred from homology"/>
<dbReference type="InterPro" id="IPR000768">
    <property type="entry name" value="ART"/>
</dbReference>
<feature type="signal peptide" evidence="10">
    <location>
        <begin position="1"/>
        <end position="28"/>
    </location>
</feature>
<dbReference type="AlphaFoldDB" id="A0A7K6JYT5"/>
<gene>
    <name evidence="11" type="primary">Nrt2_0</name>
    <name evidence="11" type="ORF">OREARF_R08734</name>
</gene>
<evidence type="ECO:0000256" key="7">
    <source>
        <dbReference type="ARBA" id="ARBA00023027"/>
    </source>
</evidence>
<comment type="similarity">
    <text evidence="1 10">Belongs to the Arg-specific ADP-ribosyltransferase family.</text>
</comment>